<comment type="catalytic activity">
    <reaction evidence="5">
        <text>D-fructose + ATP = D-fructose 6-phosphate + ADP + H(+)</text>
        <dbReference type="Rhea" id="RHEA:16125"/>
        <dbReference type="ChEBI" id="CHEBI:15378"/>
        <dbReference type="ChEBI" id="CHEBI:30616"/>
        <dbReference type="ChEBI" id="CHEBI:37721"/>
        <dbReference type="ChEBI" id="CHEBI:61527"/>
        <dbReference type="ChEBI" id="CHEBI:456216"/>
        <dbReference type="EC" id="2.7.1.1"/>
    </reaction>
    <physiologicalReaction direction="left-to-right" evidence="5">
        <dbReference type="Rhea" id="RHEA:16126"/>
    </physiologicalReaction>
</comment>
<dbReference type="EMBL" id="UYYB01009989">
    <property type="protein sequence ID" value="VDM68792.1"/>
    <property type="molecule type" value="Genomic_DNA"/>
</dbReference>
<proteinExistence type="inferred from homology"/>
<keyword evidence="11" id="KW-1185">Reference proteome</keyword>
<keyword evidence="7" id="KW-0808">Transferase</keyword>
<dbReference type="PANTHER" id="PTHR19443">
    <property type="entry name" value="HEXOKINASE"/>
    <property type="match status" value="1"/>
</dbReference>
<dbReference type="AlphaFoldDB" id="A0A3P7KN23"/>
<dbReference type="GO" id="GO:0005829">
    <property type="term" value="C:cytosol"/>
    <property type="evidence" value="ECO:0007669"/>
    <property type="project" value="TreeGrafter"/>
</dbReference>
<gene>
    <name evidence="10" type="ORF">SVUK_LOCUS3790</name>
</gene>
<feature type="region of interest" description="Disordered" evidence="8">
    <location>
        <begin position="12"/>
        <end position="36"/>
    </location>
</feature>
<feature type="compositionally biased region" description="Basic and acidic residues" evidence="8">
    <location>
        <begin position="12"/>
        <end position="32"/>
    </location>
</feature>
<dbReference type="InterPro" id="IPR001312">
    <property type="entry name" value="Hexokinase"/>
</dbReference>
<evidence type="ECO:0000259" key="9">
    <source>
        <dbReference type="Pfam" id="PF00349"/>
    </source>
</evidence>
<dbReference type="OrthoDB" id="419537at2759"/>
<feature type="domain" description="Hexokinase N-terminal" evidence="9">
    <location>
        <begin position="71"/>
        <end position="144"/>
    </location>
</feature>
<dbReference type="GO" id="GO:0004340">
    <property type="term" value="F:glucokinase activity"/>
    <property type="evidence" value="ECO:0007669"/>
    <property type="project" value="TreeGrafter"/>
</dbReference>
<evidence type="ECO:0000256" key="6">
    <source>
        <dbReference type="ARBA" id="ARBA00048160"/>
    </source>
</evidence>
<dbReference type="GO" id="GO:0001678">
    <property type="term" value="P:intracellular glucose homeostasis"/>
    <property type="evidence" value="ECO:0007669"/>
    <property type="project" value="InterPro"/>
</dbReference>
<dbReference type="GO" id="GO:0006006">
    <property type="term" value="P:glucose metabolic process"/>
    <property type="evidence" value="ECO:0007669"/>
    <property type="project" value="TreeGrafter"/>
</dbReference>
<dbReference type="GO" id="GO:0005536">
    <property type="term" value="F:D-glucose binding"/>
    <property type="evidence" value="ECO:0007669"/>
    <property type="project" value="InterPro"/>
</dbReference>
<comment type="pathway">
    <text evidence="1">Carbohydrate degradation; glycolysis; D-glyceraldehyde 3-phosphate and glycerone phosphate from D-glucose: step 1/4.</text>
</comment>
<accession>A0A3P7KN23</accession>
<protein>
    <recommendedName>
        <fullName evidence="7">Phosphotransferase</fullName>
        <ecNumber evidence="7">2.7.1.-</ecNumber>
    </recommendedName>
</protein>
<keyword evidence="7" id="KW-0418">Kinase</keyword>
<dbReference type="InterPro" id="IPR043129">
    <property type="entry name" value="ATPase_NBD"/>
</dbReference>
<evidence type="ECO:0000256" key="4">
    <source>
        <dbReference type="ARBA" id="ARBA00044613"/>
    </source>
</evidence>
<dbReference type="InterPro" id="IPR022672">
    <property type="entry name" value="Hexokinase_N"/>
</dbReference>
<keyword evidence="7" id="KW-0067">ATP-binding</keyword>
<keyword evidence="7" id="KW-0547">Nucleotide-binding</keyword>
<name>A0A3P7KN23_STRVU</name>
<sequence>MGSFFKQVLHNQSRELRMSKKSKRGQEQKREVPNAPGTVSIFDDVLGSITSLFTSNNAENVSNRKKVRPNDDQLEASGDKASLKMLPTYVRAVPNGEENGEFLALDLGGSHFRVLFIKLNGREAEMTGKIYHVPENLRKGSGTTVSAVTQTSMKVQKVGYKD</sequence>
<comment type="pathway">
    <text evidence="2">Carbohydrate metabolism; hexose metabolism.</text>
</comment>
<dbReference type="GO" id="GO:0005524">
    <property type="term" value="F:ATP binding"/>
    <property type="evidence" value="ECO:0007669"/>
    <property type="project" value="UniProtKB-UniRule"/>
</dbReference>
<dbReference type="EC" id="2.7.1.-" evidence="7"/>
<dbReference type="GO" id="GO:0005739">
    <property type="term" value="C:mitochondrion"/>
    <property type="evidence" value="ECO:0007669"/>
    <property type="project" value="TreeGrafter"/>
</dbReference>
<evidence type="ECO:0000256" key="8">
    <source>
        <dbReference type="SAM" id="MobiDB-lite"/>
    </source>
</evidence>
<evidence type="ECO:0000256" key="1">
    <source>
        <dbReference type="ARBA" id="ARBA00004888"/>
    </source>
</evidence>
<evidence type="ECO:0000256" key="3">
    <source>
        <dbReference type="ARBA" id="ARBA00023152"/>
    </source>
</evidence>
<comment type="catalytic activity">
    <reaction evidence="6">
        <text>D-glucose + ATP = D-glucose 6-phosphate + ADP + H(+)</text>
        <dbReference type="Rhea" id="RHEA:17825"/>
        <dbReference type="ChEBI" id="CHEBI:4167"/>
        <dbReference type="ChEBI" id="CHEBI:15378"/>
        <dbReference type="ChEBI" id="CHEBI:30616"/>
        <dbReference type="ChEBI" id="CHEBI:61548"/>
        <dbReference type="ChEBI" id="CHEBI:456216"/>
        <dbReference type="EC" id="2.7.1.1"/>
    </reaction>
    <physiologicalReaction direction="left-to-right" evidence="6">
        <dbReference type="Rhea" id="RHEA:17826"/>
    </physiologicalReaction>
</comment>
<comment type="catalytic activity">
    <reaction evidence="4">
        <text>a D-hexose + ATP = a D-hexose 6-phosphate + ADP + H(+)</text>
        <dbReference type="Rhea" id="RHEA:22740"/>
        <dbReference type="ChEBI" id="CHEBI:4194"/>
        <dbReference type="ChEBI" id="CHEBI:15378"/>
        <dbReference type="ChEBI" id="CHEBI:30616"/>
        <dbReference type="ChEBI" id="CHEBI:229467"/>
        <dbReference type="ChEBI" id="CHEBI:456216"/>
        <dbReference type="EC" id="2.7.1.1"/>
    </reaction>
    <physiologicalReaction direction="left-to-right" evidence="4">
        <dbReference type="Rhea" id="RHEA:22741"/>
    </physiologicalReaction>
</comment>
<organism evidence="10 11">
    <name type="scientific">Strongylus vulgaris</name>
    <name type="common">Blood worm</name>
    <dbReference type="NCBI Taxonomy" id="40348"/>
    <lineage>
        <taxon>Eukaryota</taxon>
        <taxon>Metazoa</taxon>
        <taxon>Ecdysozoa</taxon>
        <taxon>Nematoda</taxon>
        <taxon>Chromadorea</taxon>
        <taxon>Rhabditida</taxon>
        <taxon>Rhabditina</taxon>
        <taxon>Rhabditomorpha</taxon>
        <taxon>Strongyloidea</taxon>
        <taxon>Strongylidae</taxon>
        <taxon>Strongylus</taxon>
    </lineage>
</organism>
<dbReference type="GO" id="GO:0008865">
    <property type="term" value="F:fructokinase activity"/>
    <property type="evidence" value="ECO:0007669"/>
    <property type="project" value="TreeGrafter"/>
</dbReference>
<dbReference type="UniPathway" id="UPA00242"/>
<evidence type="ECO:0000313" key="10">
    <source>
        <dbReference type="EMBL" id="VDM68792.1"/>
    </source>
</evidence>
<dbReference type="PANTHER" id="PTHR19443:SF16">
    <property type="entry name" value="HEXOKINASE TYPE 1-RELATED"/>
    <property type="match status" value="1"/>
</dbReference>
<dbReference type="Gene3D" id="3.40.367.20">
    <property type="match status" value="1"/>
</dbReference>
<evidence type="ECO:0000256" key="2">
    <source>
        <dbReference type="ARBA" id="ARBA00005028"/>
    </source>
</evidence>
<dbReference type="Proteomes" id="UP000270094">
    <property type="component" value="Unassembled WGS sequence"/>
</dbReference>
<comment type="similarity">
    <text evidence="7">Belongs to the hexokinase family.</text>
</comment>
<reference evidence="10 11" key="1">
    <citation type="submission" date="2018-11" db="EMBL/GenBank/DDBJ databases">
        <authorList>
            <consortium name="Pathogen Informatics"/>
        </authorList>
    </citation>
    <scope>NUCLEOTIDE SEQUENCE [LARGE SCALE GENOMIC DNA]</scope>
</reference>
<evidence type="ECO:0000256" key="5">
    <source>
        <dbReference type="ARBA" id="ARBA00047905"/>
    </source>
</evidence>
<evidence type="ECO:0000256" key="7">
    <source>
        <dbReference type="RuleBase" id="RU362007"/>
    </source>
</evidence>
<keyword evidence="3 7" id="KW-0324">Glycolysis</keyword>
<dbReference type="Gene3D" id="3.30.420.40">
    <property type="match status" value="1"/>
</dbReference>
<dbReference type="Pfam" id="PF00349">
    <property type="entry name" value="Hexokinase_1"/>
    <property type="match status" value="1"/>
</dbReference>
<dbReference type="GO" id="GO:0006096">
    <property type="term" value="P:glycolytic process"/>
    <property type="evidence" value="ECO:0007669"/>
    <property type="project" value="UniProtKB-KW"/>
</dbReference>
<dbReference type="SUPFAM" id="SSF53067">
    <property type="entry name" value="Actin-like ATPase domain"/>
    <property type="match status" value="1"/>
</dbReference>
<evidence type="ECO:0000313" key="11">
    <source>
        <dbReference type="Proteomes" id="UP000270094"/>
    </source>
</evidence>